<dbReference type="Gene3D" id="2.170.16.10">
    <property type="entry name" value="Hedgehog/Intein (Hint) domain"/>
    <property type="match status" value="1"/>
</dbReference>
<dbReference type="AlphaFoldDB" id="X0VAB5"/>
<proteinExistence type="predicted"/>
<dbReference type="SMART" id="SM00306">
    <property type="entry name" value="HintN"/>
    <property type="match status" value="1"/>
</dbReference>
<protein>
    <recommendedName>
        <fullName evidence="1">Hint domain-containing protein</fullName>
    </recommendedName>
</protein>
<feature type="domain" description="Hint" evidence="1">
    <location>
        <begin position="49"/>
        <end position="181"/>
    </location>
</feature>
<dbReference type="SUPFAM" id="SSF51294">
    <property type="entry name" value="Hedgehog/intein (Hint) domain"/>
    <property type="match status" value="1"/>
</dbReference>
<evidence type="ECO:0000313" key="2">
    <source>
        <dbReference type="EMBL" id="GAG15195.1"/>
    </source>
</evidence>
<dbReference type="EMBL" id="BARS01035098">
    <property type="protein sequence ID" value="GAG15195.1"/>
    <property type="molecule type" value="Genomic_DNA"/>
</dbReference>
<evidence type="ECO:0000259" key="1">
    <source>
        <dbReference type="SMART" id="SM00306"/>
    </source>
</evidence>
<comment type="caution">
    <text evidence="2">The sequence shown here is derived from an EMBL/GenBank/DDBJ whole genome shotgun (WGS) entry which is preliminary data.</text>
</comment>
<dbReference type="CDD" id="cd00081">
    <property type="entry name" value="Hint"/>
    <property type="match status" value="1"/>
</dbReference>
<dbReference type="InterPro" id="IPR003587">
    <property type="entry name" value="Hint_dom_N"/>
</dbReference>
<reference evidence="2" key="1">
    <citation type="journal article" date="2014" name="Front. Microbiol.">
        <title>High frequency of phylogenetically diverse reductive dehalogenase-homologous genes in deep subseafloor sedimentary metagenomes.</title>
        <authorList>
            <person name="Kawai M."/>
            <person name="Futagami T."/>
            <person name="Toyoda A."/>
            <person name="Takaki Y."/>
            <person name="Nishi S."/>
            <person name="Hori S."/>
            <person name="Arai W."/>
            <person name="Tsubouchi T."/>
            <person name="Morono Y."/>
            <person name="Uchiyama I."/>
            <person name="Ito T."/>
            <person name="Fujiyama A."/>
            <person name="Inagaki F."/>
            <person name="Takami H."/>
        </authorList>
    </citation>
    <scope>NUCLEOTIDE SEQUENCE</scope>
    <source>
        <strain evidence="2">Expedition CK06-06</strain>
    </source>
</reference>
<feature type="non-terminal residue" evidence="2">
    <location>
        <position position="1"/>
    </location>
</feature>
<feature type="non-terminal residue" evidence="2">
    <location>
        <position position="259"/>
    </location>
</feature>
<sequence>DGTIQMCHDLRGKKEWILCRHDDPEEILKVWGSKKHLDLIKSIDPNKCPRCFIGITPVMTNLGLKSIENVEKGNFVQTHNGCFKEVVDCYERDYEGEGYKIKVYGNRDEIICTKEHPFLTITPKTCFYKNRSLNCLPGCNYLKYRKRQGCKDKCPEYHKDYKYIWKSAKELKLGDFLCIPKYKSTKEVDYIKVSDFVDGYEIKGDYIFAPGGREDQRKYVSNKIPLAEFLKLGGYYLAEGYGKKSIRFSFNKKEKVYID</sequence>
<name>X0VAB5_9ZZZZ</name>
<organism evidence="2">
    <name type="scientific">marine sediment metagenome</name>
    <dbReference type="NCBI Taxonomy" id="412755"/>
    <lineage>
        <taxon>unclassified sequences</taxon>
        <taxon>metagenomes</taxon>
        <taxon>ecological metagenomes</taxon>
    </lineage>
</organism>
<dbReference type="InterPro" id="IPR036844">
    <property type="entry name" value="Hint_dom_sf"/>
</dbReference>
<gene>
    <name evidence="2" type="ORF">S01H1_54123</name>
</gene>
<accession>X0VAB5</accession>